<dbReference type="Proteomes" id="UP000231086">
    <property type="component" value="Unassembled WGS sequence"/>
</dbReference>
<evidence type="ECO:0000256" key="6">
    <source>
        <dbReference type="ARBA" id="ARBA00023316"/>
    </source>
</evidence>
<dbReference type="PROSITE" id="PS51191">
    <property type="entry name" value="FEMABX"/>
    <property type="match status" value="1"/>
</dbReference>
<accession>A0A2M8KJA2</accession>
<keyword evidence="5" id="KW-0012">Acyltransferase</keyword>
<evidence type="ECO:0000256" key="3">
    <source>
        <dbReference type="ARBA" id="ARBA00022960"/>
    </source>
</evidence>
<dbReference type="InterPro" id="IPR050644">
    <property type="entry name" value="PG_Glycine_Bridge_Synth"/>
</dbReference>
<dbReference type="InterPro" id="IPR003447">
    <property type="entry name" value="FEMABX"/>
</dbReference>
<evidence type="ECO:0000313" key="7">
    <source>
        <dbReference type="EMBL" id="PJE59983.1"/>
    </source>
</evidence>
<dbReference type="GO" id="GO:0008360">
    <property type="term" value="P:regulation of cell shape"/>
    <property type="evidence" value="ECO:0007669"/>
    <property type="project" value="UniProtKB-KW"/>
</dbReference>
<evidence type="ECO:0000256" key="5">
    <source>
        <dbReference type="ARBA" id="ARBA00023315"/>
    </source>
</evidence>
<dbReference type="Gene3D" id="3.40.630.30">
    <property type="match status" value="1"/>
</dbReference>
<dbReference type="Pfam" id="PF02388">
    <property type="entry name" value="FemAB"/>
    <property type="match status" value="1"/>
</dbReference>
<organism evidence="7 8">
    <name type="scientific">Candidatus Portnoybacteria bacterium CG10_big_fil_rev_8_21_14_0_10_44_7</name>
    <dbReference type="NCBI Taxonomy" id="1974816"/>
    <lineage>
        <taxon>Bacteria</taxon>
        <taxon>Candidatus Portnoyibacteriota</taxon>
    </lineage>
</organism>
<sequence>MQTTSFLQSKEWAQFQTALGRPVFWVDGVLLVQMPLRLGKAYLYAPRCPATVFDADFLGRVAEIRKDYHLFLRVEPHIQGSALKISQTCFNKLSFDLQPAQTMILDLRIPAGQLLEKMHPKTRYNIRLAEKHGVKIKKGQEYMTDFWRLLQKTAKRDKIKIFSSAYYQKQLITTDNFRTEVWVAEYNQKVVAANLVNFYGETATYLHGAADYQYRRLMAPHLLQWAQISEAQKRGLRWYDFWGYDQQKWPGVSRFKKGFGGSVIQYPGAYDLIWRNFWYWLYKLGRRIIK</sequence>
<keyword evidence="4" id="KW-0573">Peptidoglycan synthesis</keyword>
<dbReference type="GO" id="GO:0071555">
    <property type="term" value="P:cell wall organization"/>
    <property type="evidence" value="ECO:0007669"/>
    <property type="project" value="UniProtKB-KW"/>
</dbReference>
<dbReference type="InterPro" id="IPR016181">
    <property type="entry name" value="Acyl_CoA_acyltransferase"/>
</dbReference>
<dbReference type="PANTHER" id="PTHR36174">
    <property type="entry name" value="LIPID II:GLYCINE GLYCYLTRANSFERASE"/>
    <property type="match status" value="1"/>
</dbReference>
<proteinExistence type="inferred from homology"/>
<dbReference type="GO" id="GO:0016755">
    <property type="term" value="F:aminoacyltransferase activity"/>
    <property type="evidence" value="ECO:0007669"/>
    <property type="project" value="InterPro"/>
</dbReference>
<keyword evidence="6" id="KW-0961">Cell wall biogenesis/degradation</keyword>
<protein>
    <recommendedName>
        <fullName evidence="9">BioF2-like acetyltransferase domain-containing protein</fullName>
    </recommendedName>
</protein>
<name>A0A2M8KJA2_9BACT</name>
<evidence type="ECO:0000256" key="1">
    <source>
        <dbReference type="ARBA" id="ARBA00009943"/>
    </source>
</evidence>
<dbReference type="GO" id="GO:0009252">
    <property type="term" value="P:peptidoglycan biosynthetic process"/>
    <property type="evidence" value="ECO:0007669"/>
    <property type="project" value="UniProtKB-KW"/>
</dbReference>
<gene>
    <name evidence="7" type="ORF">COU85_00740</name>
</gene>
<comment type="similarity">
    <text evidence="1">Belongs to the FemABX family.</text>
</comment>
<keyword evidence="3" id="KW-0133">Cell shape</keyword>
<comment type="caution">
    <text evidence="7">The sequence shown here is derived from an EMBL/GenBank/DDBJ whole genome shotgun (WGS) entry which is preliminary data.</text>
</comment>
<dbReference type="SUPFAM" id="SSF55729">
    <property type="entry name" value="Acyl-CoA N-acyltransferases (Nat)"/>
    <property type="match status" value="1"/>
</dbReference>
<keyword evidence="2" id="KW-0808">Transferase</keyword>
<reference evidence="8" key="1">
    <citation type="submission" date="2017-09" db="EMBL/GenBank/DDBJ databases">
        <title>Depth-based differentiation of microbial function through sediment-hosted aquifers and enrichment of novel symbionts in the deep terrestrial subsurface.</title>
        <authorList>
            <person name="Probst A.J."/>
            <person name="Ladd B."/>
            <person name="Jarett J.K."/>
            <person name="Geller-Mcgrath D.E."/>
            <person name="Sieber C.M.K."/>
            <person name="Emerson J.B."/>
            <person name="Anantharaman K."/>
            <person name="Thomas B.C."/>
            <person name="Malmstrom R."/>
            <person name="Stieglmeier M."/>
            <person name="Klingl A."/>
            <person name="Woyke T."/>
            <person name="Ryan C.M."/>
            <person name="Banfield J.F."/>
        </authorList>
    </citation>
    <scope>NUCLEOTIDE SEQUENCE [LARGE SCALE GENOMIC DNA]</scope>
</reference>
<evidence type="ECO:0008006" key="9">
    <source>
        <dbReference type="Google" id="ProtNLM"/>
    </source>
</evidence>
<dbReference type="EMBL" id="PFEA01000015">
    <property type="protein sequence ID" value="PJE59983.1"/>
    <property type="molecule type" value="Genomic_DNA"/>
</dbReference>
<evidence type="ECO:0000256" key="2">
    <source>
        <dbReference type="ARBA" id="ARBA00022679"/>
    </source>
</evidence>
<dbReference type="PANTHER" id="PTHR36174:SF1">
    <property type="entry name" value="LIPID II:GLYCINE GLYCYLTRANSFERASE"/>
    <property type="match status" value="1"/>
</dbReference>
<dbReference type="AlphaFoldDB" id="A0A2M8KJA2"/>
<evidence type="ECO:0000313" key="8">
    <source>
        <dbReference type="Proteomes" id="UP000231086"/>
    </source>
</evidence>
<evidence type="ECO:0000256" key="4">
    <source>
        <dbReference type="ARBA" id="ARBA00022984"/>
    </source>
</evidence>